<evidence type="ECO:0000313" key="2">
    <source>
        <dbReference type="EMBL" id="VEL36189.1"/>
    </source>
</evidence>
<protein>
    <submittedName>
        <fullName evidence="2">Uncharacterized protein</fullName>
    </submittedName>
</protein>
<sequence>MARLTDDADYDAGETSGNAPQKNTLATSLRDEETDNSPPRSSSTDPNEHSRNYWLSDAEVTTYLHEMAIRQNVSLNHLKEHLLASVS</sequence>
<gene>
    <name evidence="2" type="ORF">PXEA_LOCUS29629</name>
</gene>
<comment type="caution">
    <text evidence="2">The sequence shown here is derived from an EMBL/GenBank/DDBJ whole genome shotgun (WGS) entry which is preliminary data.</text>
</comment>
<accession>A0A448XGY6</accession>
<dbReference type="EMBL" id="CAAALY010251623">
    <property type="protein sequence ID" value="VEL36189.1"/>
    <property type="molecule type" value="Genomic_DNA"/>
</dbReference>
<feature type="region of interest" description="Disordered" evidence="1">
    <location>
        <begin position="1"/>
        <end position="52"/>
    </location>
</feature>
<reference evidence="2" key="1">
    <citation type="submission" date="2018-11" db="EMBL/GenBank/DDBJ databases">
        <authorList>
            <consortium name="Pathogen Informatics"/>
        </authorList>
    </citation>
    <scope>NUCLEOTIDE SEQUENCE</scope>
</reference>
<keyword evidence="3" id="KW-1185">Reference proteome</keyword>
<dbReference type="Proteomes" id="UP000784294">
    <property type="component" value="Unassembled WGS sequence"/>
</dbReference>
<proteinExistence type="predicted"/>
<feature type="compositionally biased region" description="Polar residues" evidence="1">
    <location>
        <begin position="36"/>
        <end position="45"/>
    </location>
</feature>
<organism evidence="2 3">
    <name type="scientific">Protopolystoma xenopodis</name>
    <dbReference type="NCBI Taxonomy" id="117903"/>
    <lineage>
        <taxon>Eukaryota</taxon>
        <taxon>Metazoa</taxon>
        <taxon>Spiralia</taxon>
        <taxon>Lophotrochozoa</taxon>
        <taxon>Platyhelminthes</taxon>
        <taxon>Monogenea</taxon>
        <taxon>Polyopisthocotylea</taxon>
        <taxon>Polystomatidea</taxon>
        <taxon>Polystomatidae</taxon>
        <taxon>Protopolystoma</taxon>
    </lineage>
</organism>
<name>A0A448XGY6_9PLAT</name>
<dbReference type="AlphaFoldDB" id="A0A448XGY6"/>
<feature type="compositionally biased region" description="Polar residues" evidence="1">
    <location>
        <begin position="15"/>
        <end position="27"/>
    </location>
</feature>
<evidence type="ECO:0000256" key="1">
    <source>
        <dbReference type="SAM" id="MobiDB-lite"/>
    </source>
</evidence>
<evidence type="ECO:0000313" key="3">
    <source>
        <dbReference type="Proteomes" id="UP000784294"/>
    </source>
</evidence>